<organism evidence="7 8">
    <name type="scientific">Senegalia massiliensis</name>
    <dbReference type="NCBI Taxonomy" id="1720316"/>
    <lineage>
        <taxon>Bacteria</taxon>
        <taxon>Bacillati</taxon>
        <taxon>Bacillota</taxon>
        <taxon>Clostridia</taxon>
        <taxon>Eubacteriales</taxon>
        <taxon>Clostridiaceae</taxon>
        <taxon>Senegalia</taxon>
    </lineage>
</organism>
<dbReference type="PANTHER" id="PTHR10353">
    <property type="entry name" value="GLYCOSYL HYDROLASE"/>
    <property type="match status" value="1"/>
</dbReference>
<evidence type="ECO:0000256" key="1">
    <source>
        <dbReference type="ARBA" id="ARBA00010838"/>
    </source>
</evidence>
<dbReference type="PROSITE" id="PS00653">
    <property type="entry name" value="GLYCOSYL_HYDROL_F1_2"/>
    <property type="match status" value="1"/>
</dbReference>
<dbReference type="InterPro" id="IPR018120">
    <property type="entry name" value="Glyco_hydro_1_AS"/>
</dbReference>
<dbReference type="AlphaFoldDB" id="A0A845R0D5"/>
<evidence type="ECO:0000256" key="3">
    <source>
        <dbReference type="ARBA" id="ARBA00023295"/>
    </source>
</evidence>
<evidence type="ECO:0000256" key="6">
    <source>
        <dbReference type="RuleBase" id="RU004468"/>
    </source>
</evidence>
<name>A0A845R0D5_9CLOT</name>
<keyword evidence="2 6" id="KW-0378">Hydrolase</keyword>
<dbReference type="InterPro" id="IPR033132">
    <property type="entry name" value="GH_1_N_CS"/>
</dbReference>
<dbReference type="GO" id="GO:0008422">
    <property type="term" value="F:beta-glucosidase activity"/>
    <property type="evidence" value="ECO:0007669"/>
    <property type="project" value="TreeGrafter"/>
</dbReference>
<evidence type="ECO:0000256" key="5">
    <source>
        <dbReference type="RuleBase" id="RU003690"/>
    </source>
</evidence>
<proteinExistence type="inferred from homology"/>
<dbReference type="GO" id="GO:0005829">
    <property type="term" value="C:cytosol"/>
    <property type="evidence" value="ECO:0007669"/>
    <property type="project" value="TreeGrafter"/>
</dbReference>
<evidence type="ECO:0000256" key="2">
    <source>
        <dbReference type="ARBA" id="ARBA00022801"/>
    </source>
</evidence>
<keyword evidence="8" id="KW-1185">Reference proteome</keyword>
<comment type="similarity">
    <text evidence="1 5">Belongs to the glycosyl hydrolase 1 family.</text>
</comment>
<dbReference type="PROSITE" id="PS00572">
    <property type="entry name" value="GLYCOSYL_HYDROL_F1_1"/>
    <property type="match status" value="1"/>
</dbReference>
<protein>
    <submittedName>
        <fullName evidence="7">Glycosyl hydrolase family protein</fullName>
    </submittedName>
</protein>
<evidence type="ECO:0000313" key="7">
    <source>
        <dbReference type="EMBL" id="NBI07684.1"/>
    </source>
</evidence>
<dbReference type="InterPro" id="IPR017853">
    <property type="entry name" value="GH"/>
</dbReference>
<keyword evidence="3 6" id="KW-0326">Glycosidase</keyword>
<evidence type="ECO:0000256" key="4">
    <source>
        <dbReference type="PROSITE-ProRule" id="PRU10055"/>
    </source>
</evidence>
<dbReference type="Pfam" id="PF00232">
    <property type="entry name" value="Glyco_hydro_1"/>
    <property type="match status" value="1"/>
</dbReference>
<reference evidence="7 8" key="1">
    <citation type="submission" date="2018-08" db="EMBL/GenBank/DDBJ databases">
        <title>Murine metabolic-syndrome-specific gut microbial biobank.</title>
        <authorList>
            <person name="Liu C."/>
        </authorList>
    </citation>
    <scope>NUCLEOTIDE SEQUENCE [LARGE SCALE GENOMIC DNA]</scope>
    <source>
        <strain evidence="7 8">583</strain>
    </source>
</reference>
<gene>
    <name evidence="7" type="ORF">D3Z33_12555</name>
</gene>
<sequence>MIMIKRFKKEFPEGFLWGGATSANQIEGAFNLGGKGLSTSDMAAYKDPYAGKSVNNFTFNVSSIELEEYFNNPEKYLFPKRWGIDFYHHYKEDIAMFAEMGFKVFRLSISWARIFPTGLEEEANEEGLEFYDKVFDECKKYGIEPLVTMSHYEMPITLTQKYNGWISRELITLFDKYARTILERYKNKVKYWITFNEMNMNLNSLYTGAGVLEDKVENVEQAAYQASHHQFLASALAVKACHEIIPQAKIGCMINRIESYGKTCKPKDQLQALKADQINTFYPDVQVRGEYPNYMMRYFEENNIKIITKDGDNELLKEGKVDFVAFSYYMSHVTEDRPDAYKLAGQLDSPIKNPYLELTQWDWPIDPIGLRISLNKMYDRYGIPLFLVENGLGAKDKLTEDRKIHDDYRIDYTRKHIIEMKEAIKDGVELMGYTTWGCIDLISCGTSQMSKRYGFIYVDQDDKGNGTLNRIPKDSFFWYKKVISSNGEDLGE</sequence>
<feature type="active site" description="Nucleophile" evidence="4">
    <location>
        <position position="389"/>
    </location>
</feature>
<dbReference type="PANTHER" id="PTHR10353:SF122">
    <property type="entry name" value="6-PHOSPHO-BETA-GLUCOSIDASE ASCB-RELATED"/>
    <property type="match status" value="1"/>
</dbReference>
<dbReference type="FunFam" id="3.20.20.80:FF:000004">
    <property type="entry name" value="Beta-glucosidase 6-phospho-beta-glucosidase"/>
    <property type="match status" value="1"/>
</dbReference>
<dbReference type="SUPFAM" id="SSF51445">
    <property type="entry name" value="(Trans)glycosidases"/>
    <property type="match status" value="1"/>
</dbReference>
<dbReference type="Proteomes" id="UP000467132">
    <property type="component" value="Unassembled WGS sequence"/>
</dbReference>
<accession>A0A845R0D5</accession>
<dbReference type="PRINTS" id="PR00131">
    <property type="entry name" value="GLHYDRLASE1"/>
</dbReference>
<dbReference type="EMBL" id="QXXA01000014">
    <property type="protein sequence ID" value="NBI07684.1"/>
    <property type="molecule type" value="Genomic_DNA"/>
</dbReference>
<dbReference type="Gene3D" id="3.20.20.80">
    <property type="entry name" value="Glycosidases"/>
    <property type="match status" value="1"/>
</dbReference>
<evidence type="ECO:0000313" key="8">
    <source>
        <dbReference type="Proteomes" id="UP000467132"/>
    </source>
</evidence>
<dbReference type="InterPro" id="IPR001360">
    <property type="entry name" value="Glyco_hydro_1"/>
</dbReference>
<comment type="caution">
    <text evidence="7">The sequence shown here is derived from an EMBL/GenBank/DDBJ whole genome shotgun (WGS) entry which is preliminary data.</text>
</comment>
<dbReference type="GO" id="GO:0016052">
    <property type="term" value="P:carbohydrate catabolic process"/>
    <property type="evidence" value="ECO:0007669"/>
    <property type="project" value="TreeGrafter"/>
</dbReference>